<sequence>MEPTSHHVAPGRSDRLFNAVVRWLADRGVNLAGAQTLTVVGRTSGTPQRIPVNPISLDGGEYLVAVRGNTQWVRNAKAAGTAHLRRGRHDRSVTLAEVAVAERAPIIRAYLDRWGWEVGRFLPDGMTTDLSDDQLRTHAASIPVFAVS</sequence>
<proteinExistence type="predicted"/>
<dbReference type="OrthoDB" id="5186446at2"/>
<evidence type="ECO:0000313" key="1">
    <source>
        <dbReference type="EMBL" id="GAB34277.1"/>
    </source>
</evidence>
<evidence type="ECO:0000313" key="2">
    <source>
        <dbReference type="Proteomes" id="UP000005038"/>
    </source>
</evidence>
<dbReference type="GO" id="GO:0016491">
    <property type="term" value="F:oxidoreductase activity"/>
    <property type="evidence" value="ECO:0007669"/>
    <property type="project" value="InterPro"/>
</dbReference>
<protein>
    <recommendedName>
        <fullName evidence="3">Nitroreductase family deazaflavin-dependent oxidoreductase</fullName>
    </recommendedName>
</protein>
<dbReference type="AlphaFoldDB" id="H5TLB9"/>
<dbReference type="Pfam" id="PF04075">
    <property type="entry name" value="F420H2_quin_red"/>
    <property type="match status" value="1"/>
</dbReference>
<dbReference type="Gene3D" id="2.30.110.10">
    <property type="entry name" value="Electron Transport, Fmn-binding Protein, Chain A"/>
    <property type="match status" value="1"/>
</dbReference>
<dbReference type="InterPro" id="IPR012349">
    <property type="entry name" value="Split_barrel_FMN-bd"/>
</dbReference>
<accession>H5TLB9</accession>
<dbReference type="InterPro" id="IPR004378">
    <property type="entry name" value="F420H2_quin_Rdtase"/>
</dbReference>
<comment type="caution">
    <text evidence="1">The sequence shown here is derived from an EMBL/GenBank/DDBJ whole genome shotgun (WGS) entry which is preliminary data.</text>
</comment>
<gene>
    <name evidence="1" type="ORF">GOOTI_099_00330</name>
</gene>
<dbReference type="RefSeq" id="WP_007238516.1">
    <property type="nucleotide sequence ID" value="NZ_BAFB01000099.1"/>
</dbReference>
<organism evidence="1 2">
    <name type="scientific">Gordonia otitidis (strain DSM 44809 / CCUG 52243 / JCM 12355 / NBRC 100426 / IFM 10032)</name>
    <dbReference type="NCBI Taxonomy" id="1108044"/>
    <lineage>
        <taxon>Bacteria</taxon>
        <taxon>Bacillati</taxon>
        <taxon>Actinomycetota</taxon>
        <taxon>Actinomycetes</taxon>
        <taxon>Mycobacteriales</taxon>
        <taxon>Gordoniaceae</taxon>
        <taxon>Gordonia</taxon>
    </lineage>
</organism>
<dbReference type="EMBL" id="BAFB01000099">
    <property type="protein sequence ID" value="GAB34277.1"/>
    <property type="molecule type" value="Genomic_DNA"/>
</dbReference>
<keyword evidence="2" id="KW-1185">Reference proteome</keyword>
<dbReference type="Proteomes" id="UP000005038">
    <property type="component" value="Unassembled WGS sequence"/>
</dbReference>
<reference evidence="1" key="1">
    <citation type="submission" date="2012-02" db="EMBL/GenBank/DDBJ databases">
        <title>Whole genome shotgun sequence of Gordonia otitidis NBRC 100426.</title>
        <authorList>
            <person name="Yoshida I."/>
            <person name="Hosoyama A."/>
            <person name="Tsuchikane K."/>
            <person name="Katsumata H."/>
            <person name="Yamazaki S."/>
            <person name="Fujita N."/>
        </authorList>
    </citation>
    <scope>NUCLEOTIDE SEQUENCE [LARGE SCALE GENOMIC DNA]</scope>
    <source>
        <strain evidence="1">NBRC 100426</strain>
    </source>
</reference>
<name>H5TLB9_GORO1</name>
<evidence type="ECO:0008006" key="3">
    <source>
        <dbReference type="Google" id="ProtNLM"/>
    </source>
</evidence>
<dbReference type="STRING" id="1108044.GOOTI_099_00330"/>